<dbReference type="GO" id="GO:0046872">
    <property type="term" value="F:metal ion binding"/>
    <property type="evidence" value="ECO:0007669"/>
    <property type="project" value="UniProtKB-KW"/>
</dbReference>
<dbReference type="InterPro" id="IPR000192">
    <property type="entry name" value="Aminotrans_V_dom"/>
</dbReference>
<feature type="domain" description="Aminotransferase class V" evidence="13">
    <location>
        <begin position="7"/>
        <end position="368"/>
    </location>
</feature>
<dbReference type="InterPro" id="IPR017772">
    <property type="entry name" value="Cys_deSase_NifS_bac/arc"/>
</dbReference>
<dbReference type="GO" id="GO:0044571">
    <property type="term" value="P:[2Fe-2S] cluster assembly"/>
    <property type="evidence" value="ECO:0007669"/>
    <property type="project" value="UniProtKB-UniRule"/>
</dbReference>
<dbReference type="SUPFAM" id="SSF53383">
    <property type="entry name" value="PLP-dependent transferases"/>
    <property type="match status" value="1"/>
</dbReference>
<dbReference type="GO" id="GO:0006520">
    <property type="term" value="P:amino acid metabolic process"/>
    <property type="evidence" value="ECO:0007669"/>
    <property type="project" value="InterPro"/>
</dbReference>
<feature type="binding site" evidence="11">
    <location>
        <position position="182"/>
    </location>
    <ligand>
        <name>pyridoxal 5'-phosphate</name>
        <dbReference type="ChEBI" id="CHEBI:597326"/>
    </ligand>
</feature>
<dbReference type="GO" id="GO:1990221">
    <property type="term" value="C:L-cysteine desulfurase complex"/>
    <property type="evidence" value="ECO:0007669"/>
    <property type="project" value="UniProtKB-ARBA"/>
</dbReference>
<proteinExistence type="inferred from homology"/>
<dbReference type="EMBL" id="UFWD01000001">
    <property type="protein sequence ID" value="SUY23180.1"/>
    <property type="molecule type" value="Genomic_DNA"/>
</dbReference>
<sequence length="406" mass="44945">MEKRRLYMDYSATTPIKKEVLDAMMPYLTDYFGNASSFHTFGREAKDALDKAREQVAALINAEPSEIYFTAGGSESDNWTLEGIAYANKNKGNHIITSKIEHHAILHTCEYLAKHHGFEITYLDVDSEGKVDLKQLEDSIKDTTILISIMFANNEIGTIQPIKEISEIAKKHKILFHTDAVQATGNIPVDVKELGIDLMSMSSHKIYGPKGVGALYIRKGVRLHNFVHGGAQEKSKRAGTENIPAIVGYGKAAELAKENMQNHVETLTRLRNKLIDGVLERIPYTRVNGSLENRLPGNANFAFQFIEGEGILLLLDMLGIAGSSGSACTSGSLDPSHVLLAIGLPHEIAHGSLRLTVGDFTTDDDIDYILENLPKVIERLRSMSPLYDDAKKQGFSKIDIKIKHKK</sequence>
<evidence type="ECO:0000256" key="11">
    <source>
        <dbReference type="HAMAP-Rule" id="MF_00331"/>
    </source>
</evidence>
<dbReference type="InterPro" id="IPR010240">
    <property type="entry name" value="Cys_deSase_IscS"/>
</dbReference>
<feature type="binding site" evidence="11">
    <location>
        <position position="240"/>
    </location>
    <ligand>
        <name>pyridoxal 5'-phosphate</name>
        <dbReference type="ChEBI" id="CHEBI:597326"/>
    </ligand>
</feature>
<feature type="modified residue" description="N6-(pyridoxal phosphate)lysine" evidence="11">
    <location>
        <position position="205"/>
    </location>
</feature>
<evidence type="ECO:0000313" key="14">
    <source>
        <dbReference type="EMBL" id="SUY23180.1"/>
    </source>
</evidence>
<keyword evidence="9 11" id="KW-0411">Iron-sulfur</keyword>
<dbReference type="GO" id="GO:0030170">
    <property type="term" value="F:pyridoxal phosphate binding"/>
    <property type="evidence" value="ECO:0007669"/>
    <property type="project" value="UniProtKB-UniRule"/>
</dbReference>
<accession>A0A381I915</accession>
<evidence type="ECO:0000256" key="8">
    <source>
        <dbReference type="ARBA" id="ARBA00023004"/>
    </source>
</evidence>
<comment type="subcellular location">
    <subcellularLocation>
        <location evidence="11">Cytoplasm</location>
    </subcellularLocation>
</comment>
<keyword evidence="3 11" id="KW-0963">Cytoplasm</keyword>
<dbReference type="InterPro" id="IPR016454">
    <property type="entry name" value="Cysteine_dSase"/>
</dbReference>
<evidence type="ECO:0000256" key="7">
    <source>
        <dbReference type="ARBA" id="ARBA00022898"/>
    </source>
</evidence>
<evidence type="ECO:0000256" key="1">
    <source>
        <dbReference type="ARBA" id="ARBA00001933"/>
    </source>
</evidence>
<feature type="binding site" description="via persulfide group" evidence="11">
    <location>
        <position position="328"/>
    </location>
    <ligand>
        <name>[2Fe-2S] cluster</name>
        <dbReference type="ChEBI" id="CHEBI:190135"/>
        <note>ligand shared with IscU</note>
    </ligand>
</feature>
<comment type="cofactor">
    <cofactor evidence="1 11 12">
        <name>pyridoxal 5'-phosphate</name>
        <dbReference type="ChEBI" id="CHEBI:597326"/>
    </cofactor>
</comment>
<evidence type="ECO:0000256" key="10">
    <source>
        <dbReference type="ARBA" id="ARBA00050776"/>
    </source>
</evidence>
<keyword evidence="4 11" id="KW-0808">Transferase</keyword>
<dbReference type="Gene3D" id="3.40.640.10">
    <property type="entry name" value="Type I PLP-dependent aspartate aminotransferase-like (Major domain)"/>
    <property type="match status" value="1"/>
</dbReference>
<evidence type="ECO:0000256" key="4">
    <source>
        <dbReference type="ARBA" id="ARBA00022679"/>
    </source>
</evidence>
<dbReference type="PANTHER" id="PTHR11601">
    <property type="entry name" value="CYSTEINE DESULFURYLASE FAMILY MEMBER"/>
    <property type="match status" value="1"/>
</dbReference>
<feature type="binding site" evidence="11">
    <location>
        <begin position="202"/>
        <end position="204"/>
    </location>
    <ligand>
        <name>pyridoxal 5'-phosphate</name>
        <dbReference type="ChEBI" id="CHEBI:597326"/>
    </ligand>
</feature>
<dbReference type="HAMAP" id="MF_00331">
    <property type="entry name" value="Cys_desulf_IscS"/>
    <property type="match status" value="1"/>
</dbReference>
<gene>
    <name evidence="14" type="primary">iscS2</name>
    <name evidence="11" type="synonym">iscS</name>
    <name evidence="14" type="ORF">NCTC13307_01589</name>
</gene>
<keyword evidence="8 11" id="KW-0408">Iron</keyword>
<reference evidence="14" key="1">
    <citation type="submission" date="2018-06" db="EMBL/GenBank/DDBJ databases">
        <authorList>
            <consortium name="Pathogen Informatics"/>
            <person name="Doyle S."/>
        </authorList>
    </citation>
    <scope>NUCLEOTIDE SEQUENCE</scope>
    <source>
        <strain evidence="14">NCTC13307</strain>
    </source>
</reference>
<protein>
    <recommendedName>
        <fullName evidence="11">Cysteine desulfurase IscS</fullName>
        <ecNumber evidence="11">2.8.1.7</ecNumber>
    </recommendedName>
</protein>
<evidence type="ECO:0000256" key="9">
    <source>
        <dbReference type="ARBA" id="ARBA00023014"/>
    </source>
</evidence>
<keyword evidence="7 11" id="KW-0663">Pyridoxal phosphate</keyword>
<evidence type="ECO:0000256" key="2">
    <source>
        <dbReference type="ARBA" id="ARBA00006490"/>
    </source>
</evidence>
<dbReference type="EC" id="2.8.1.7" evidence="11"/>
<feature type="binding site" evidence="11">
    <location>
        <begin position="73"/>
        <end position="74"/>
    </location>
    <ligand>
        <name>pyridoxal 5'-phosphate</name>
        <dbReference type="ChEBI" id="CHEBI:597326"/>
    </ligand>
</feature>
<dbReference type="GO" id="GO:0051537">
    <property type="term" value="F:2 iron, 2 sulfur cluster binding"/>
    <property type="evidence" value="ECO:0007669"/>
    <property type="project" value="UniProtKB-UniRule"/>
</dbReference>
<feature type="binding site" evidence="11">
    <location>
        <position position="154"/>
    </location>
    <ligand>
        <name>pyridoxal 5'-phosphate</name>
        <dbReference type="ChEBI" id="CHEBI:597326"/>
    </ligand>
</feature>
<dbReference type="UniPathway" id="UPA00266"/>
<dbReference type="InterPro" id="IPR020578">
    <property type="entry name" value="Aminotrans_V_PyrdxlP_BS"/>
</dbReference>
<dbReference type="InterPro" id="IPR015424">
    <property type="entry name" value="PyrdxlP-dep_Trfase"/>
</dbReference>
<comment type="catalytic activity">
    <reaction evidence="10 11">
        <text>(sulfur carrier)-H + L-cysteine = (sulfur carrier)-SH + L-alanine</text>
        <dbReference type="Rhea" id="RHEA:43892"/>
        <dbReference type="Rhea" id="RHEA-COMP:14737"/>
        <dbReference type="Rhea" id="RHEA-COMP:14739"/>
        <dbReference type="ChEBI" id="CHEBI:29917"/>
        <dbReference type="ChEBI" id="CHEBI:35235"/>
        <dbReference type="ChEBI" id="CHEBI:57972"/>
        <dbReference type="ChEBI" id="CHEBI:64428"/>
        <dbReference type="EC" id="2.8.1.7"/>
    </reaction>
</comment>
<dbReference type="PANTHER" id="PTHR11601:SF34">
    <property type="entry name" value="CYSTEINE DESULFURASE"/>
    <property type="match status" value="1"/>
</dbReference>
<dbReference type="GO" id="GO:0031071">
    <property type="term" value="F:cysteine desulfurase activity"/>
    <property type="evidence" value="ECO:0007669"/>
    <property type="project" value="UniProtKB-UniRule"/>
</dbReference>
<feature type="active site" description="Cysteine persulfide intermediate" evidence="11">
    <location>
        <position position="328"/>
    </location>
</feature>
<dbReference type="PIRSF" id="PIRSF005572">
    <property type="entry name" value="NifS"/>
    <property type="match status" value="1"/>
</dbReference>
<comment type="subunit">
    <text evidence="11">Homodimer. Forms a heterotetramer with IscU, interacts with other sulfur acceptors.</text>
</comment>
<dbReference type="InterPro" id="IPR015422">
    <property type="entry name" value="PyrdxlP-dep_Trfase_small"/>
</dbReference>
<organism evidence="14">
    <name type="scientific">Clostridioides difficile</name>
    <name type="common">Peptoclostridium difficile</name>
    <dbReference type="NCBI Taxonomy" id="1496"/>
    <lineage>
        <taxon>Bacteria</taxon>
        <taxon>Bacillati</taxon>
        <taxon>Bacillota</taxon>
        <taxon>Clostridia</taxon>
        <taxon>Peptostreptococcales</taxon>
        <taxon>Peptostreptococcaceae</taxon>
        <taxon>Clostridioides</taxon>
    </lineage>
</organism>
<keyword evidence="6 11" id="KW-0479">Metal-binding</keyword>
<evidence type="ECO:0000256" key="12">
    <source>
        <dbReference type="RuleBase" id="RU004504"/>
    </source>
</evidence>
<evidence type="ECO:0000256" key="3">
    <source>
        <dbReference type="ARBA" id="ARBA00022490"/>
    </source>
</evidence>
<dbReference type="AlphaFoldDB" id="A0A381I915"/>
<evidence type="ECO:0000256" key="5">
    <source>
        <dbReference type="ARBA" id="ARBA00022714"/>
    </source>
</evidence>
<evidence type="ECO:0000256" key="6">
    <source>
        <dbReference type="ARBA" id="ARBA00022723"/>
    </source>
</evidence>
<dbReference type="PROSITE" id="PS00595">
    <property type="entry name" value="AA_TRANSFER_CLASS_5"/>
    <property type="match status" value="1"/>
</dbReference>
<dbReference type="Gene3D" id="3.90.1150.10">
    <property type="entry name" value="Aspartate Aminotransferase, domain 1"/>
    <property type="match status" value="1"/>
</dbReference>
<comment type="pathway">
    <text evidence="11">Cofactor biosynthesis; iron-sulfur cluster biosynthesis.</text>
</comment>
<dbReference type="NCBIfam" id="NF002806">
    <property type="entry name" value="PRK02948.1"/>
    <property type="match status" value="1"/>
</dbReference>
<comment type="similarity">
    <text evidence="2 11">Belongs to the class-V pyridoxal-phosphate-dependent aminotransferase family. NifS/IscS subfamily.</text>
</comment>
<dbReference type="Pfam" id="PF00266">
    <property type="entry name" value="Aminotran_5"/>
    <property type="match status" value="1"/>
</dbReference>
<dbReference type="NCBIfam" id="TIGR03402">
    <property type="entry name" value="FeS_nifS"/>
    <property type="match status" value="1"/>
</dbReference>
<dbReference type="InterPro" id="IPR015421">
    <property type="entry name" value="PyrdxlP-dep_Trfase_major"/>
</dbReference>
<dbReference type="Gene3D" id="1.10.260.50">
    <property type="match status" value="1"/>
</dbReference>
<name>A0A381I915_CLODI</name>
<evidence type="ECO:0000259" key="13">
    <source>
        <dbReference type="Pfam" id="PF00266"/>
    </source>
</evidence>
<keyword evidence="5 11" id="KW-0001">2Fe-2S</keyword>
<comment type="function">
    <text evidence="11">Master enzyme that delivers sulfur to a number of partners involved in Fe-S cluster assembly, tRNA modification or cofactor biosynthesis. Catalyzes the removal of elemental sulfur atoms from cysteine to produce alanine. Functions as a sulfur delivery protein for Fe-S cluster synthesis onto IscU, an Fe-S scaffold assembly protein, as well as other S acceptor proteins.</text>
</comment>
<dbReference type="FunFam" id="3.40.640.10:FF:000003">
    <property type="entry name" value="Cysteine desulfurase IscS"/>
    <property type="match status" value="1"/>
</dbReference>